<dbReference type="AlphaFoldDB" id="A0A1R1EJB1"/>
<dbReference type="SUPFAM" id="SSF81301">
    <property type="entry name" value="Nucleotidyltransferase"/>
    <property type="match status" value="1"/>
</dbReference>
<dbReference type="Pfam" id="PF04229">
    <property type="entry name" value="GrpB"/>
    <property type="match status" value="1"/>
</dbReference>
<comment type="caution">
    <text evidence="1">The sequence shown here is derived from an EMBL/GenBank/DDBJ whole genome shotgun (WGS) entry which is preliminary data.</text>
</comment>
<accession>A0A1R1EJB1</accession>
<sequence>MENQWRIEPYDPAWRHLFSELGMKLRGALGEVAVRIDHVGSTSIPGMDAKPIIDVQVSVAALQDVARFRDKMESVGFVHREDNPDLTKKYFREVPGTRRTHIHVRQAGSWSEQLTLLFRDYLPEHPQDCQRYAAEKYRLMQRFQHEREKYVEGKGPVVWEILQRAHNWSQAAGWTPPKSDA</sequence>
<dbReference type="InterPro" id="IPR007344">
    <property type="entry name" value="GrpB/CoaE"/>
</dbReference>
<dbReference type="EMBL" id="MRTP01000008">
    <property type="protein sequence ID" value="OMF51908.1"/>
    <property type="molecule type" value="Genomic_DNA"/>
</dbReference>
<dbReference type="InterPro" id="IPR043519">
    <property type="entry name" value="NT_sf"/>
</dbReference>
<dbReference type="Gene3D" id="3.30.460.10">
    <property type="entry name" value="Beta Polymerase, domain 2"/>
    <property type="match status" value="1"/>
</dbReference>
<protein>
    <recommendedName>
        <fullName evidence="3">GrpB family protein</fullName>
    </recommendedName>
</protein>
<dbReference type="RefSeq" id="WP_076173334.1">
    <property type="nucleotide sequence ID" value="NZ_MRTP01000008.1"/>
</dbReference>
<dbReference type="Proteomes" id="UP000187172">
    <property type="component" value="Unassembled WGS sequence"/>
</dbReference>
<evidence type="ECO:0000313" key="1">
    <source>
        <dbReference type="EMBL" id="OMF51908.1"/>
    </source>
</evidence>
<dbReference type="PANTHER" id="PTHR34822:SF1">
    <property type="entry name" value="GRPB FAMILY PROTEIN"/>
    <property type="match status" value="1"/>
</dbReference>
<evidence type="ECO:0008006" key="3">
    <source>
        <dbReference type="Google" id="ProtNLM"/>
    </source>
</evidence>
<proteinExistence type="predicted"/>
<dbReference type="PANTHER" id="PTHR34822">
    <property type="entry name" value="GRPB DOMAIN PROTEIN (AFU_ORTHOLOGUE AFUA_1G01530)"/>
    <property type="match status" value="1"/>
</dbReference>
<name>A0A1R1EJB1_9BACL</name>
<keyword evidence="2" id="KW-1185">Reference proteome</keyword>
<reference evidence="1 2" key="1">
    <citation type="submission" date="2016-11" db="EMBL/GenBank/DDBJ databases">
        <title>Paenibacillus species isolates.</title>
        <authorList>
            <person name="Beno S.M."/>
        </authorList>
    </citation>
    <scope>NUCLEOTIDE SEQUENCE [LARGE SCALE GENOMIC DNA]</scope>
    <source>
        <strain evidence="1 2">FSL R5-0378</strain>
    </source>
</reference>
<gene>
    <name evidence="1" type="ORF">BK138_24045</name>
</gene>
<organism evidence="1 2">
    <name type="scientific">Paenibacillus rhizosphaerae</name>
    <dbReference type="NCBI Taxonomy" id="297318"/>
    <lineage>
        <taxon>Bacteria</taxon>
        <taxon>Bacillati</taxon>
        <taxon>Bacillota</taxon>
        <taxon>Bacilli</taxon>
        <taxon>Bacillales</taxon>
        <taxon>Paenibacillaceae</taxon>
        <taxon>Paenibacillus</taxon>
    </lineage>
</organism>
<evidence type="ECO:0000313" key="2">
    <source>
        <dbReference type="Proteomes" id="UP000187172"/>
    </source>
</evidence>
<dbReference type="STRING" id="297318.BK138_24045"/>